<dbReference type="AlphaFoldDB" id="A0A1S3H5G2"/>
<accession>A0A1S3H5G2</accession>
<reference evidence="8" key="1">
    <citation type="submission" date="2025-08" db="UniProtKB">
        <authorList>
            <consortium name="RefSeq"/>
        </authorList>
    </citation>
    <scope>IDENTIFICATION</scope>
    <source>
        <tissue evidence="8">Gonads</tissue>
    </source>
</reference>
<name>A0A1S3H5G2_LINAN</name>
<evidence type="ECO:0000256" key="6">
    <source>
        <dbReference type="SAM" id="Phobius"/>
    </source>
</evidence>
<feature type="transmembrane region" description="Helical" evidence="6">
    <location>
        <begin position="55"/>
        <end position="81"/>
    </location>
</feature>
<evidence type="ECO:0000256" key="5">
    <source>
        <dbReference type="ARBA" id="ARBA00023136"/>
    </source>
</evidence>
<keyword evidence="5 6" id="KW-0472">Membrane</keyword>
<comment type="similarity">
    <text evidence="2">Belongs to the calcium channel flower family.</text>
</comment>
<dbReference type="GO" id="GO:0016192">
    <property type="term" value="P:vesicle-mediated transport"/>
    <property type="evidence" value="ECO:0007669"/>
    <property type="project" value="TreeGrafter"/>
</dbReference>
<dbReference type="FunCoup" id="A0A1S3H5G2">
    <property type="interactions" value="927"/>
</dbReference>
<dbReference type="SMART" id="SM01077">
    <property type="entry name" value="Cg6151-P"/>
    <property type="match status" value="1"/>
</dbReference>
<dbReference type="KEGG" id="lak:106151827"/>
<evidence type="ECO:0000256" key="1">
    <source>
        <dbReference type="ARBA" id="ARBA00004127"/>
    </source>
</evidence>
<gene>
    <name evidence="8" type="primary">LOC106151827</name>
</gene>
<dbReference type="RefSeq" id="XP_013380701.1">
    <property type="nucleotide sequence ID" value="XM_013525247.1"/>
</dbReference>
<feature type="transmembrane region" description="Helical" evidence="6">
    <location>
        <begin position="116"/>
        <end position="135"/>
    </location>
</feature>
<proteinExistence type="inferred from homology"/>
<dbReference type="Pfam" id="PF10233">
    <property type="entry name" value="Cg6151-P"/>
    <property type="match status" value="1"/>
</dbReference>
<dbReference type="GO" id="GO:0016020">
    <property type="term" value="C:membrane"/>
    <property type="evidence" value="ECO:0007669"/>
    <property type="project" value="InterPro"/>
</dbReference>
<dbReference type="InParanoid" id="A0A1S3H5G2"/>
<dbReference type="GO" id="GO:0012505">
    <property type="term" value="C:endomembrane system"/>
    <property type="evidence" value="ECO:0007669"/>
    <property type="project" value="UniProtKB-SubCell"/>
</dbReference>
<keyword evidence="3 6" id="KW-0812">Transmembrane</keyword>
<dbReference type="Proteomes" id="UP000085678">
    <property type="component" value="Unplaced"/>
</dbReference>
<dbReference type="InterPro" id="IPR019365">
    <property type="entry name" value="TVP18/Ca-channel_flower"/>
</dbReference>
<feature type="transmembrane region" description="Helical" evidence="6">
    <location>
        <begin position="28"/>
        <end position="49"/>
    </location>
</feature>
<evidence type="ECO:0000256" key="2">
    <source>
        <dbReference type="ARBA" id="ARBA00010023"/>
    </source>
</evidence>
<evidence type="ECO:0000313" key="8">
    <source>
        <dbReference type="RefSeq" id="XP_013380701.1"/>
    </source>
</evidence>
<dbReference type="OrthoDB" id="9934994at2759"/>
<keyword evidence="7" id="KW-1185">Reference proteome</keyword>
<dbReference type="PANTHER" id="PTHR13314">
    <property type="entry name" value="CALCIUM CHANNEL FLOWER HOMOLOG"/>
    <property type="match status" value="1"/>
</dbReference>
<comment type="subcellular location">
    <subcellularLocation>
        <location evidence="1">Endomembrane system</location>
        <topology evidence="1">Multi-pass membrane protein</topology>
    </subcellularLocation>
</comment>
<sequence length="174" mass="18707">MGQNESVGAPLPPQDNDLPKWYKIAAKAFGTVGSSIAFVLGAVACITITPMCLVAGITLMTISFIIMIVEAPCCCPCIEFAQKCSNFTDARPHWQKAISYGVLSVFPVLMCAEITTIFGCGLIFVTAAVYGMMALGKKADRETMRAQAINSKDVEMQAQLIQNDSLQTTEPQNS</sequence>
<protein>
    <submittedName>
        <fullName evidence="8">Calcium channel flower</fullName>
    </submittedName>
</protein>
<keyword evidence="4 6" id="KW-1133">Transmembrane helix</keyword>
<dbReference type="GeneID" id="106151827"/>
<evidence type="ECO:0000256" key="3">
    <source>
        <dbReference type="ARBA" id="ARBA00022692"/>
    </source>
</evidence>
<organism evidence="7 8">
    <name type="scientific">Lingula anatina</name>
    <name type="common">Brachiopod</name>
    <name type="synonym">Lingula unguis</name>
    <dbReference type="NCBI Taxonomy" id="7574"/>
    <lineage>
        <taxon>Eukaryota</taxon>
        <taxon>Metazoa</taxon>
        <taxon>Spiralia</taxon>
        <taxon>Lophotrochozoa</taxon>
        <taxon>Brachiopoda</taxon>
        <taxon>Linguliformea</taxon>
        <taxon>Lingulata</taxon>
        <taxon>Lingulida</taxon>
        <taxon>Linguloidea</taxon>
        <taxon>Lingulidae</taxon>
        <taxon>Lingula</taxon>
    </lineage>
</organism>
<dbReference type="PANTHER" id="PTHR13314:SF2">
    <property type="entry name" value="CALCIUM CHANNEL FLOWER HOMOLOG"/>
    <property type="match status" value="1"/>
</dbReference>
<evidence type="ECO:0000256" key="4">
    <source>
        <dbReference type="ARBA" id="ARBA00022989"/>
    </source>
</evidence>
<evidence type="ECO:0000313" key="7">
    <source>
        <dbReference type="Proteomes" id="UP000085678"/>
    </source>
</evidence>